<dbReference type="PANTHER" id="PTHR11552">
    <property type="entry name" value="GLUCOSE-METHANOL-CHOLINE GMC OXIDOREDUCTASE"/>
    <property type="match status" value="1"/>
</dbReference>
<proteinExistence type="inferred from homology"/>
<organism evidence="7 8">
    <name type="scientific">Actinomycetospora corticicola</name>
    <dbReference type="NCBI Taxonomy" id="663602"/>
    <lineage>
        <taxon>Bacteria</taxon>
        <taxon>Bacillati</taxon>
        <taxon>Actinomycetota</taxon>
        <taxon>Actinomycetes</taxon>
        <taxon>Pseudonocardiales</taxon>
        <taxon>Pseudonocardiaceae</taxon>
        <taxon>Actinomycetospora</taxon>
    </lineage>
</organism>
<dbReference type="RefSeq" id="WP_343054226.1">
    <property type="nucleotide sequence ID" value="NZ_BAABHP010000014.1"/>
</dbReference>
<comment type="caution">
    <text evidence="7">The sequence shown here is derived from an EMBL/GenBank/DDBJ whole genome shotgun (WGS) entry which is preliminary data.</text>
</comment>
<evidence type="ECO:0000256" key="4">
    <source>
        <dbReference type="ARBA" id="ARBA00022827"/>
    </source>
</evidence>
<comment type="similarity">
    <text evidence="2">Belongs to the GMC oxidoreductase family.</text>
</comment>
<feature type="binding site" evidence="5">
    <location>
        <position position="228"/>
    </location>
    <ligand>
        <name>FAD</name>
        <dbReference type="ChEBI" id="CHEBI:57692"/>
    </ligand>
</feature>
<keyword evidence="4 5" id="KW-0274">FAD</keyword>
<dbReference type="SUPFAM" id="SSF51905">
    <property type="entry name" value="FAD/NAD(P)-binding domain"/>
    <property type="match status" value="1"/>
</dbReference>
<name>A0A7Y9DXT2_9PSEU</name>
<dbReference type="InterPro" id="IPR000172">
    <property type="entry name" value="GMC_OxRdtase_N"/>
</dbReference>
<dbReference type="AlphaFoldDB" id="A0A7Y9DXT2"/>
<dbReference type="InterPro" id="IPR012132">
    <property type="entry name" value="GMC_OxRdtase"/>
</dbReference>
<evidence type="ECO:0000256" key="3">
    <source>
        <dbReference type="ARBA" id="ARBA00022630"/>
    </source>
</evidence>
<dbReference type="Proteomes" id="UP000535890">
    <property type="component" value="Unassembled WGS sequence"/>
</dbReference>
<evidence type="ECO:0000256" key="2">
    <source>
        <dbReference type="ARBA" id="ARBA00010790"/>
    </source>
</evidence>
<dbReference type="InterPro" id="IPR007867">
    <property type="entry name" value="GMC_OxRtase_C"/>
</dbReference>
<dbReference type="Gene3D" id="3.30.410.40">
    <property type="match status" value="1"/>
</dbReference>
<evidence type="ECO:0000313" key="7">
    <source>
        <dbReference type="EMBL" id="NYD37306.1"/>
    </source>
</evidence>
<dbReference type="EMBL" id="JACCBN010000001">
    <property type="protein sequence ID" value="NYD37306.1"/>
    <property type="molecule type" value="Genomic_DNA"/>
</dbReference>
<comment type="cofactor">
    <cofactor evidence="1 5">
        <name>FAD</name>
        <dbReference type="ChEBI" id="CHEBI:57692"/>
    </cofactor>
</comment>
<sequence>MGSIDGRVPLRSVSVDTLIVGGGSAGCALAGRLSEDPHRRVLLLEAGPAYPDAGSYPAEVRDVASLGGAADGHALNWAFATELAAGRRATTARGRVLGGSSAINGANHVRATPADVDGWYGWTWADARAAYVRGEDDHDFDGPEHGHDGPVPVERPAGELLAGLTERVVRGARALGVPAEPDKNAGGPPGVGLVPANAVRGVRVNAAMAYVLPALDRENLTVRGDTPVARVLLDGTRAVGVLTVDGDRIEAAEVVLCAGAVKSPQLLALSGIGPADELRAVGVEVLLDRPGVGHGWSDHPSVFLGFIDDGPLHPAAVSTQALVHLDAATLDPTLPSDPAGDLEVLLFCRPFAPGGARHLMCALQQPESRGTSVLSGADPSVSPRLEHHYLATALDRARMRAVVRFAGRLLTSSGLAPAAHPGASDAELDAWIAASLTTSSHLCGSAATGVADDPAAVVDPAFRVHGIEGLRVVDTSVLPVVPRRGPAATALMLGERAAALMRAR</sequence>
<protein>
    <submittedName>
        <fullName evidence="7">Putative dehydrogenase (TIGR03970 family)</fullName>
    </submittedName>
</protein>
<evidence type="ECO:0000256" key="5">
    <source>
        <dbReference type="PIRSR" id="PIRSR000137-2"/>
    </source>
</evidence>
<feature type="binding site" evidence="5">
    <location>
        <position position="96"/>
    </location>
    <ligand>
        <name>FAD</name>
        <dbReference type="ChEBI" id="CHEBI:57692"/>
    </ligand>
</feature>
<dbReference type="InterPro" id="IPR023978">
    <property type="entry name" value="GMC_oxidoreductase_bact"/>
</dbReference>
<dbReference type="InterPro" id="IPR036188">
    <property type="entry name" value="FAD/NAD-bd_sf"/>
</dbReference>
<dbReference type="Pfam" id="PF00732">
    <property type="entry name" value="GMC_oxred_N"/>
    <property type="match status" value="1"/>
</dbReference>
<evidence type="ECO:0000313" key="8">
    <source>
        <dbReference type="Proteomes" id="UP000535890"/>
    </source>
</evidence>
<dbReference type="GO" id="GO:0050660">
    <property type="term" value="F:flavin adenine dinucleotide binding"/>
    <property type="evidence" value="ECO:0007669"/>
    <property type="project" value="InterPro"/>
</dbReference>
<reference evidence="7 8" key="1">
    <citation type="submission" date="2020-07" db="EMBL/GenBank/DDBJ databases">
        <title>Sequencing the genomes of 1000 actinobacteria strains.</title>
        <authorList>
            <person name="Klenk H.-P."/>
        </authorList>
    </citation>
    <scope>NUCLEOTIDE SEQUENCE [LARGE SCALE GENOMIC DNA]</scope>
    <source>
        <strain evidence="7 8">DSM 45772</strain>
    </source>
</reference>
<dbReference type="PANTHER" id="PTHR11552:SF147">
    <property type="entry name" value="CHOLINE DEHYDROGENASE, MITOCHONDRIAL"/>
    <property type="match status" value="1"/>
</dbReference>
<feature type="domain" description="Glucose-methanol-choline oxidoreductase N-terminal" evidence="6">
    <location>
        <begin position="259"/>
        <end position="273"/>
    </location>
</feature>
<keyword evidence="8" id="KW-1185">Reference proteome</keyword>
<dbReference type="Pfam" id="PF05199">
    <property type="entry name" value="GMC_oxred_C"/>
    <property type="match status" value="1"/>
</dbReference>
<dbReference type="NCBIfam" id="TIGR03970">
    <property type="entry name" value="Rv0697"/>
    <property type="match status" value="1"/>
</dbReference>
<keyword evidence="3" id="KW-0285">Flavoprotein</keyword>
<dbReference type="PROSITE" id="PS00624">
    <property type="entry name" value="GMC_OXRED_2"/>
    <property type="match status" value="1"/>
</dbReference>
<accession>A0A7Y9DXT2</accession>
<dbReference type="PIRSF" id="PIRSF000137">
    <property type="entry name" value="Alcohol_oxidase"/>
    <property type="match status" value="1"/>
</dbReference>
<evidence type="ECO:0000259" key="6">
    <source>
        <dbReference type="PROSITE" id="PS00624"/>
    </source>
</evidence>
<dbReference type="PROSITE" id="PS51257">
    <property type="entry name" value="PROKAR_LIPOPROTEIN"/>
    <property type="match status" value="1"/>
</dbReference>
<evidence type="ECO:0000256" key="1">
    <source>
        <dbReference type="ARBA" id="ARBA00001974"/>
    </source>
</evidence>
<dbReference type="Gene3D" id="3.50.50.60">
    <property type="entry name" value="FAD/NAD(P)-binding domain"/>
    <property type="match status" value="1"/>
</dbReference>
<dbReference type="SUPFAM" id="SSF54373">
    <property type="entry name" value="FAD-linked reductases, C-terminal domain"/>
    <property type="match status" value="1"/>
</dbReference>
<gene>
    <name evidence="7" type="ORF">BJ983_003408</name>
</gene>
<dbReference type="GO" id="GO:0016614">
    <property type="term" value="F:oxidoreductase activity, acting on CH-OH group of donors"/>
    <property type="evidence" value="ECO:0007669"/>
    <property type="project" value="InterPro"/>
</dbReference>